<feature type="compositionally biased region" description="Polar residues" evidence="1">
    <location>
        <begin position="1"/>
        <end position="11"/>
    </location>
</feature>
<sequence>MHPTTSWSHNASYPAASGSRPVLSPLSTTPSSSCDSLHHNCSPPHTSASTSRTSSRAHTPPYTHTQPDLPIEVFIHHVYGFNRSMLRIDTESPLTPRITILRHLLNNYVQSQSHRSARTALCDILTSLRSQLALAEDRLPGGEFHCCEEGSDVMFGPRNGSRALLGCFVHVTKTGPLSIDVRKNIHVSFGSLVEDRPRLSYEPPSVFCYDKSSPAPPSTSEARTRVNVLSSDFNGISICDSTQTTGTSLSSLSEQDSYLAKAIDCMLSTSIRQYATGILVQDTTVTLYYGDHHGILKSQSFDFTEQPDLFILVVASISNAHSTALGFSPFLHLRQGCDGDGAHVESPGFAGSKVKIPEAYDGKKRLRGPWRFEVVINHHRQLTVTRSSDPDTVTTVVPVRTFNRSNAIPLVWKYTFTSTTSHGETDTLVTIRRVLREKRPEALRHVVKIVCFVKGSGAAAGLPRAFMEGGGSVGVFRSVVMEEYRPLEEVKTGEMFKKVFVDTMKGHHWVWRFTGVLHRNINHQSVMWYSRSKDDTSVVGVLCNFEYARHKDDIASDFAQLSNERNSLLNNISLHTIINTPFFTSCSLLSPHNTPMHRYPHDLESFLLLLIFHITTHNPTTSSYNTLLLPWSPLHPVHKIAQSKAQFLISSDSSWQKYFAGVHKEYEDIVHEWVEPLREGFRWSGVLFEMERLAVKVRSGVASDEERVLLRGYRKLKAVSPRMTFGRFMEVVGGGRCDCCTEDGDEDVGVDEGEEFDEDEDDCLVIYD</sequence>
<dbReference type="InterPro" id="IPR040976">
    <property type="entry name" value="Pkinase_fungal"/>
</dbReference>
<feature type="region of interest" description="Disordered" evidence="1">
    <location>
        <begin position="1"/>
        <end position="66"/>
    </location>
</feature>
<evidence type="ECO:0000313" key="3">
    <source>
        <dbReference type="EMBL" id="KAH8104587.1"/>
    </source>
</evidence>
<feature type="compositionally biased region" description="Low complexity" evidence="1">
    <location>
        <begin position="23"/>
        <end position="33"/>
    </location>
</feature>
<feature type="compositionally biased region" description="Low complexity" evidence="1">
    <location>
        <begin position="42"/>
        <end position="61"/>
    </location>
</feature>
<keyword evidence="4" id="KW-1185">Reference proteome</keyword>
<dbReference type="Pfam" id="PF17667">
    <property type="entry name" value="Pkinase_fungal"/>
    <property type="match status" value="2"/>
</dbReference>
<accession>A0A8K0UUC4</accession>
<dbReference type="PANTHER" id="PTHR38248">
    <property type="entry name" value="FUNK1 6"/>
    <property type="match status" value="1"/>
</dbReference>
<feature type="domain" description="Fungal-type protein kinase" evidence="2">
    <location>
        <begin position="261"/>
        <end position="331"/>
    </location>
</feature>
<proteinExistence type="predicted"/>
<gene>
    <name evidence="3" type="ORF">BXZ70DRAFT_597105</name>
</gene>
<comment type="caution">
    <text evidence="3">The sequence shown here is derived from an EMBL/GenBank/DDBJ whole genome shotgun (WGS) entry which is preliminary data.</text>
</comment>
<evidence type="ECO:0000256" key="1">
    <source>
        <dbReference type="SAM" id="MobiDB-lite"/>
    </source>
</evidence>
<dbReference type="EMBL" id="JAEVFJ010000005">
    <property type="protein sequence ID" value="KAH8104587.1"/>
    <property type="molecule type" value="Genomic_DNA"/>
</dbReference>
<dbReference type="PANTHER" id="PTHR38248:SF2">
    <property type="entry name" value="FUNK1 11"/>
    <property type="match status" value="1"/>
</dbReference>
<reference evidence="3" key="1">
    <citation type="journal article" date="2021" name="New Phytol.">
        <title>Evolutionary innovations through gain and loss of genes in the ectomycorrhizal Boletales.</title>
        <authorList>
            <person name="Wu G."/>
            <person name="Miyauchi S."/>
            <person name="Morin E."/>
            <person name="Kuo A."/>
            <person name="Drula E."/>
            <person name="Varga T."/>
            <person name="Kohler A."/>
            <person name="Feng B."/>
            <person name="Cao Y."/>
            <person name="Lipzen A."/>
            <person name="Daum C."/>
            <person name="Hundley H."/>
            <person name="Pangilinan J."/>
            <person name="Johnson J."/>
            <person name="Barry K."/>
            <person name="LaButti K."/>
            <person name="Ng V."/>
            <person name="Ahrendt S."/>
            <person name="Min B."/>
            <person name="Choi I.G."/>
            <person name="Park H."/>
            <person name="Plett J.M."/>
            <person name="Magnuson J."/>
            <person name="Spatafora J.W."/>
            <person name="Nagy L.G."/>
            <person name="Henrissat B."/>
            <person name="Grigoriev I.V."/>
            <person name="Yang Z.L."/>
            <person name="Xu J."/>
            <person name="Martin F.M."/>
        </authorList>
    </citation>
    <scope>NUCLEOTIDE SEQUENCE</scope>
    <source>
        <strain evidence="3">KKN 215</strain>
    </source>
</reference>
<dbReference type="AlphaFoldDB" id="A0A8K0UUC4"/>
<organism evidence="3 4">
    <name type="scientific">Cristinia sonorae</name>
    <dbReference type="NCBI Taxonomy" id="1940300"/>
    <lineage>
        <taxon>Eukaryota</taxon>
        <taxon>Fungi</taxon>
        <taxon>Dikarya</taxon>
        <taxon>Basidiomycota</taxon>
        <taxon>Agaricomycotina</taxon>
        <taxon>Agaricomycetes</taxon>
        <taxon>Agaricomycetidae</taxon>
        <taxon>Agaricales</taxon>
        <taxon>Pleurotineae</taxon>
        <taxon>Stephanosporaceae</taxon>
        <taxon>Cristinia</taxon>
    </lineage>
</organism>
<protein>
    <recommendedName>
        <fullName evidence="2">Fungal-type protein kinase domain-containing protein</fullName>
    </recommendedName>
</protein>
<feature type="domain" description="Fungal-type protein kinase" evidence="2">
    <location>
        <begin position="424"/>
        <end position="612"/>
    </location>
</feature>
<evidence type="ECO:0000313" key="4">
    <source>
        <dbReference type="Proteomes" id="UP000813824"/>
    </source>
</evidence>
<name>A0A8K0UUC4_9AGAR</name>
<evidence type="ECO:0000259" key="2">
    <source>
        <dbReference type="Pfam" id="PF17667"/>
    </source>
</evidence>
<dbReference type="Proteomes" id="UP000813824">
    <property type="component" value="Unassembled WGS sequence"/>
</dbReference>
<dbReference type="OrthoDB" id="5569250at2759"/>